<keyword evidence="1" id="KW-0433">Leucine-rich repeat</keyword>
<dbReference type="Proteomes" id="UP000237347">
    <property type="component" value="Unassembled WGS sequence"/>
</dbReference>
<reference evidence="5 6" key="1">
    <citation type="journal article" date="2018" name="Sci. Data">
        <title>The draft genome sequence of cork oak.</title>
        <authorList>
            <person name="Ramos A.M."/>
            <person name="Usie A."/>
            <person name="Barbosa P."/>
            <person name="Barros P.M."/>
            <person name="Capote T."/>
            <person name="Chaves I."/>
            <person name="Simoes F."/>
            <person name="Abreu I."/>
            <person name="Carrasquinho I."/>
            <person name="Faro C."/>
            <person name="Guimaraes J.B."/>
            <person name="Mendonca D."/>
            <person name="Nobrega F."/>
            <person name="Rodrigues L."/>
            <person name="Saibo N.J.M."/>
            <person name="Varela M.C."/>
            <person name="Egas C."/>
            <person name="Matos J."/>
            <person name="Miguel C.M."/>
            <person name="Oliveira M.M."/>
            <person name="Ricardo C.P."/>
            <person name="Goncalves S."/>
        </authorList>
    </citation>
    <scope>NUCLEOTIDE SEQUENCE [LARGE SCALE GENOMIC DNA]</scope>
    <source>
        <strain evidence="6">cv. HL8</strain>
    </source>
</reference>
<name>A0AAW0MAL5_QUESU</name>
<protein>
    <submittedName>
        <fullName evidence="5">Lrr receptor-like serine/threonine-protein kinase</fullName>
    </submittedName>
</protein>
<feature type="chain" id="PRO_5043362412" evidence="3">
    <location>
        <begin position="24"/>
        <end position="66"/>
    </location>
</feature>
<feature type="domain" description="Leucine-rich repeat-containing N-terminal plant-type" evidence="4">
    <location>
        <begin position="24"/>
        <end position="60"/>
    </location>
</feature>
<evidence type="ECO:0000259" key="4">
    <source>
        <dbReference type="Pfam" id="PF08263"/>
    </source>
</evidence>
<evidence type="ECO:0000256" key="1">
    <source>
        <dbReference type="ARBA" id="ARBA00022614"/>
    </source>
</evidence>
<organism evidence="5 6">
    <name type="scientific">Quercus suber</name>
    <name type="common">Cork oak</name>
    <dbReference type="NCBI Taxonomy" id="58331"/>
    <lineage>
        <taxon>Eukaryota</taxon>
        <taxon>Viridiplantae</taxon>
        <taxon>Streptophyta</taxon>
        <taxon>Embryophyta</taxon>
        <taxon>Tracheophyta</taxon>
        <taxon>Spermatophyta</taxon>
        <taxon>Magnoliopsida</taxon>
        <taxon>eudicotyledons</taxon>
        <taxon>Gunneridae</taxon>
        <taxon>Pentapetalae</taxon>
        <taxon>rosids</taxon>
        <taxon>fabids</taxon>
        <taxon>Fagales</taxon>
        <taxon>Fagaceae</taxon>
        <taxon>Quercus</taxon>
    </lineage>
</organism>
<dbReference type="EMBL" id="PKMF04000008">
    <property type="protein sequence ID" value="KAK7860219.1"/>
    <property type="molecule type" value="Genomic_DNA"/>
</dbReference>
<keyword evidence="2" id="KW-0677">Repeat</keyword>
<dbReference type="AlphaFoldDB" id="A0AAW0MAL5"/>
<dbReference type="InterPro" id="IPR013210">
    <property type="entry name" value="LRR_N_plant-typ"/>
</dbReference>
<evidence type="ECO:0000313" key="5">
    <source>
        <dbReference type="EMBL" id="KAK7860219.1"/>
    </source>
</evidence>
<comment type="caution">
    <text evidence="5">The sequence shown here is derived from an EMBL/GenBank/DDBJ whole genome shotgun (WGS) entry which is preliminary data.</text>
</comment>
<feature type="signal peptide" evidence="3">
    <location>
        <begin position="1"/>
        <end position="23"/>
    </location>
</feature>
<sequence length="66" mass="7129">MSLKMELFFAILILACLPSIVLSDAQGDALNALKISLKASPSQLTSWNPNQVNPCTWVDITVINGI</sequence>
<keyword evidence="6" id="KW-1185">Reference proteome</keyword>
<evidence type="ECO:0000256" key="2">
    <source>
        <dbReference type="ARBA" id="ARBA00022737"/>
    </source>
</evidence>
<proteinExistence type="predicted"/>
<gene>
    <name evidence="5" type="ORF">CFP56_042216</name>
</gene>
<evidence type="ECO:0000256" key="3">
    <source>
        <dbReference type="SAM" id="SignalP"/>
    </source>
</evidence>
<dbReference type="GO" id="GO:0016301">
    <property type="term" value="F:kinase activity"/>
    <property type="evidence" value="ECO:0007669"/>
    <property type="project" value="UniProtKB-KW"/>
</dbReference>
<accession>A0AAW0MAL5</accession>
<dbReference type="Pfam" id="PF08263">
    <property type="entry name" value="LRRNT_2"/>
    <property type="match status" value="1"/>
</dbReference>
<keyword evidence="3" id="KW-0732">Signal</keyword>
<evidence type="ECO:0000313" key="6">
    <source>
        <dbReference type="Proteomes" id="UP000237347"/>
    </source>
</evidence>